<feature type="transmembrane region" description="Helical" evidence="1">
    <location>
        <begin position="616"/>
        <end position="638"/>
    </location>
</feature>
<dbReference type="GO" id="GO:0016255">
    <property type="term" value="P:attachment of GPI anchor to protein"/>
    <property type="evidence" value="ECO:0007669"/>
    <property type="project" value="InterPro"/>
</dbReference>
<protein>
    <recommendedName>
        <fullName evidence="5">GPI transamidase component GPI16</fullName>
    </recommendedName>
</protein>
<keyword evidence="1" id="KW-0812">Transmembrane</keyword>
<dbReference type="PANTHER" id="PTHR12959">
    <property type="entry name" value="GPI TRANSAMIDASE COMPONENT PIG-T-RELATED"/>
    <property type="match status" value="1"/>
</dbReference>
<dbReference type="EMBL" id="JAWIZZ010000051">
    <property type="protein sequence ID" value="KAK5778904.1"/>
    <property type="molecule type" value="Genomic_DNA"/>
</dbReference>
<dbReference type="AlphaFoldDB" id="A0AAN7ZS05"/>
<accession>A0AAN7ZS05</accession>
<proteinExistence type="predicted"/>
<dbReference type="Pfam" id="PF04113">
    <property type="entry name" value="Gpi16"/>
    <property type="match status" value="1"/>
</dbReference>
<gene>
    <name evidence="3" type="ORF">RI543_003832</name>
</gene>
<feature type="signal peptide" evidence="2">
    <location>
        <begin position="1"/>
        <end position="22"/>
    </location>
</feature>
<organism evidence="3 4">
    <name type="scientific">Arxiozyma heterogenica</name>
    <dbReference type="NCBI Taxonomy" id="278026"/>
    <lineage>
        <taxon>Eukaryota</taxon>
        <taxon>Fungi</taxon>
        <taxon>Dikarya</taxon>
        <taxon>Ascomycota</taxon>
        <taxon>Saccharomycotina</taxon>
        <taxon>Saccharomycetes</taxon>
        <taxon>Saccharomycetales</taxon>
        <taxon>Saccharomycetaceae</taxon>
        <taxon>Arxiozyma</taxon>
    </lineage>
</organism>
<keyword evidence="4" id="KW-1185">Reference proteome</keyword>
<dbReference type="InterPro" id="IPR007245">
    <property type="entry name" value="PIG-T"/>
</dbReference>
<evidence type="ECO:0000256" key="1">
    <source>
        <dbReference type="SAM" id="Phobius"/>
    </source>
</evidence>
<feature type="chain" id="PRO_5042990068" description="GPI transamidase component GPI16" evidence="2">
    <location>
        <begin position="23"/>
        <end position="675"/>
    </location>
</feature>
<dbReference type="GO" id="GO:0042765">
    <property type="term" value="C:GPI-anchor transamidase complex"/>
    <property type="evidence" value="ECO:0007669"/>
    <property type="project" value="InterPro"/>
</dbReference>
<sequence length="675" mass="76927">MIYSKVFTGLTLSILVFQKVHSLESLDTEINSYEYVTTQTEEDVTNSSIFGALNCATTTDSLSSTKAAEQKYVDFEEVLHKTDNHENIPGILTNYPVTYPYTEKMNLRPLPNNHLLISFIFDMSSEPFYPNKNALDSGQYSHYTVFPKIIKPLLELTSTRQFQLRFTRGYWDSETWGALPYNGFKSGGSGVELWATIEATSKETAYEKWKTLANYLSGHFCASINFIDNSKTSFPQYTFGSFFNGKEERIPLFDQKRENTDLYVLHASLANEPVCTENLTPLIKFLPARGKTGISSYLDGHKVFDSIWHSVSIDVDTFCEREDGQCQYKMEANVDMVIHVPNTLERFENPIPKPVAGDKLKCDLSKPYDIYECFPLSESTDTNFSLSQLFNKTIKGCNNFIKEPTTICVQTTNEWDITLKVIEDGQKDSFFGTPDNCFELVSSKEYDLIIDTHNSQNVTLIDEVPIYVSRSLTGYGQDHGGLRTLLRNPSETPVKIIFYESLPWFMRLYLSTLTVESTDPSINRDTIMESMYYSPAKDREKPAHIEFLLEIPPLTTVTFSYQFDKTLLQFAEYPPDANHGFEIEAAIITIVSPKLYQLRTSTLLLLLSTPDFSMPYNVIIITSTVMGLIFGVMFNLLVKRVVTLEEADKILVERSIKYKLLVLKQHVLRKIGLTS</sequence>
<keyword evidence="1" id="KW-1133">Transmembrane helix</keyword>
<evidence type="ECO:0000256" key="2">
    <source>
        <dbReference type="SAM" id="SignalP"/>
    </source>
</evidence>
<dbReference type="PANTHER" id="PTHR12959:SF11">
    <property type="entry name" value="GPI TRANSAMIDASE COMPONENT PIG-T"/>
    <property type="match status" value="1"/>
</dbReference>
<name>A0AAN7ZS05_9SACH</name>
<evidence type="ECO:0000313" key="4">
    <source>
        <dbReference type="Proteomes" id="UP001306508"/>
    </source>
</evidence>
<reference evidence="4" key="1">
    <citation type="submission" date="2023-07" db="EMBL/GenBank/DDBJ databases">
        <title>A draft genome of Kazachstania heterogenica Y-27499.</title>
        <authorList>
            <person name="Donic C."/>
            <person name="Kralova J.S."/>
            <person name="Fidel L."/>
            <person name="Ben-Dor S."/>
            <person name="Jung S."/>
        </authorList>
    </citation>
    <scope>NUCLEOTIDE SEQUENCE [LARGE SCALE GENOMIC DNA]</scope>
    <source>
        <strain evidence="4">Y27499</strain>
    </source>
</reference>
<keyword evidence="1" id="KW-0472">Membrane</keyword>
<evidence type="ECO:0008006" key="5">
    <source>
        <dbReference type="Google" id="ProtNLM"/>
    </source>
</evidence>
<keyword evidence="2" id="KW-0732">Signal</keyword>
<dbReference type="Proteomes" id="UP001306508">
    <property type="component" value="Unassembled WGS sequence"/>
</dbReference>
<evidence type="ECO:0000313" key="3">
    <source>
        <dbReference type="EMBL" id="KAK5778904.1"/>
    </source>
</evidence>
<comment type="caution">
    <text evidence="3">The sequence shown here is derived from an EMBL/GenBank/DDBJ whole genome shotgun (WGS) entry which is preliminary data.</text>
</comment>